<reference evidence="1 2" key="1">
    <citation type="submission" date="2015-07" db="EMBL/GenBank/DDBJ databases">
        <title>The draft genome sequence of Leadbetterella sp. JN14-9.</title>
        <authorList>
            <person name="Liu Y."/>
            <person name="Du J."/>
            <person name="Shao Z."/>
        </authorList>
    </citation>
    <scope>NUCLEOTIDE SEQUENCE [LARGE SCALE GENOMIC DNA]</scope>
    <source>
        <strain evidence="1 2">JN14-9</strain>
    </source>
</reference>
<dbReference type="EMBL" id="LGTQ01000005">
    <property type="protein sequence ID" value="KPM49178.1"/>
    <property type="molecule type" value="Genomic_DNA"/>
</dbReference>
<organism evidence="1 2">
    <name type="scientific">Jiulongibacter sediminis</name>
    <dbReference type="NCBI Taxonomy" id="1605367"/>
    <lineage>
        <taxon>Bacteria</taxon>
        <taxon>Pseudomonadati</taxon>
        <taxon>Bacteroidota</taxon>
        <taxon>Cytophagia</taxon>
        <taxon>Cytophagales</taxon>
        <taxon>Leadbetterellaceae</taxon>
        <taxon>Jiulongibacter</taxon>
    </lineage>
</organism>
<dbReference type="PATRIC" id="fig|1605367.3.peg.1446"/>
<dbReference type="AlphaFoldDB" id="A0A0P7BW38"/>
<gene>
    <name evidence="1" type="ORF">AFM12_00585</name>
</gene>
<dbReference type="InterPro" id="IPR032274">
    <property type="entry name" value="DUF4835"/>
</dbReference>
<dbReference type="OrthoDB" id="9773381at2"/>
<dbReference type="STRING" id="1605367.AFM12_00585"/>
<dbReference type="Pfam" id="PF16119">
    <property type="entry name" value="DUF4835"/>
    <property type="match status" value="1"/>
</dbReference>
<dbReference type="RefSeq" id="WP_055143123.1">
    <property type="nucleotide sequence ID" value="NZ_JXSZ01000005.1"/>
</dbReference>
<name>A0A0P7BW38_9BACT</name>
<accession>A0A0P7BW38</accession>
<protein>
    <recommendedName>
        <fullName evidence="3">DUF4835 domain-containing protein</fullName>
    </recommendedName>
</protein>
<evidence type="ECO:0000313" key="1">
    <source>
        <dbReference type="EMBL" id="KPM49178.1"/>
    </source>
</evidence>
<comment type="caution">
    <text evidence="1">The sequence shown here is derived from an EMBL/GenBank/DDBJ whole genome shotgun (WGS) entry which is preliminary data.</text>
</comment>
<sequence>MILNESLPSEKRGLKLTLKFIGILIFMGLSVNVFSQELDARVEINYQQMQSTIQYQPGIFKEMESAIQQFMNNTRWSNDIFNQKEKIECQLTINLMQSGTQNVFTGNARFQVARPVYGTDYNSVTFQYVDQSFNFSFQPAERQMVYNEQSFNSNITGLAAYYSLIALAVDYDSFSKLGGSPYIQRLFNLLQLAQNMGPGWSQNDKSQRNRYWMVENMQNQQFSRLREEFYRYHRLVLDDFGRDPEKGRNETLKFLEVVQNISTLRPNSVFINAFFDAKAPEFINIFSYGSPAERQKAFLLLSSLDPDKTEQYRKIIQG</sequence>
<dbReference type="Proteomes" id="UP000050454">
    <property type="component" value="Unassembled WGS sequence"/>
</dbReference>
<evidence type="ECO:0000313" key="2">
    <source>
        <dbReference type="Proteomes" id="UP000050454"/>
    </source>
</evidence>
<proteinExistence type="predicted"/>
<evidence type="ECO:0008006" key="3">
    <source>
        <dbReference type="Google" id="ProtNLM"/>
    </source>
</evidence>
<keyword evidence="2" id="KW-1185">Reference proteome</keyword>